<dbReference type="Pfam" id="PF00497">
    <property type="entry name" value="SBP_bac_3"/>
    <property type="match status" value="1"/>
</dbReference>
<dbReference type="InterPro" id="IPR001638">
    <property type="entry name" value="Solute-binding_3/MltF_N"/>
</dbReference>
<feature type="domain" description="Solute-binding protein family 3/N-terminal" evidence="4">
    <location>
        <begin position="25"/>
        <end position="263"/>
    </location>
</feature>
<proteinExistence type="inferred from homology"/>
<keyword evidence="2 3" id="KW-0732">Signal</keyword>
<evidence type="ECO:0000256" key="2">
    <source>
        <dbReference type="ARBA" id="ARBA00022729"/>
    </source>
</evidence>
<keyword evidence="6" id="KW-1185">Reference proteome</keyword>
<evidence type="ECO:0000259" key="4">
    <source>
        <dbReference type="Pfam" id="PF00497"/>
    </source>
</evidence>
<evidence type="ECO:0000256" key="1">
    <source>
        <dbReference type="ARBA" id="ARBA00010333"/>
    </source>
</evidence>
<sequence length="279" mass="32176">MRAIAVVLMLCISPFIAAAQKVVLYADDAYPPYSFSEQGQARGLYAQILRKAFSRMPDYEVRIEPKPWKRALKALERGEVMAIYPPYWHPQTRPFMWPYSVALFEETVAVHCHFQRSPSGPGARWPEAFQGLRISQTSGYDQGGEHYKHLLAGGHLTEVYARSTELNVLMMAKGRSDCFLNDRLSTRLELKRLQNSVQDDAVLAELMQIRDTATVSQQAVYVGFNQQFAARYPYWRDFMEQLNDRLLEMHGTGEIYQMAKDYVQQQTQCPQCSYLLRQP</sequence>
<dbReference type="PANTHER" id="PTHR35936:SF25">
    <property type="entry name" value="ABC TRANSPORTER SUBSTRATE-BINDING PROTEIN"/>
    <property type="match status" value="1"/>
</dbReference>
<dbReference type="EMBL" id="FOAS01000001">
    <property type="protein sequence ID" value="SEK29320.1"/>
    <property type="molecule type" value="Genomic_DNA"/>
</dbReference>
<reference evidence="5 6" key="1">
    <citation type="submission" date="2016-10" db="EMBL/GenBank/DDBJ databases">
        <authorList>
            <person name="de Groot N.N."/>
        </authorList>
    </citation>
    <scope>NUCLEOTIDE SEQUENCE [LARGE SCALE GENOMIC DNA]</scope>
    <source>
        <strain evidence="5 6">JCM 19513</strain>
    </source>
</reference>
<dbReference type="Gene3D" id="3.40.190.10">
    <property type="entry name" value="Periplasmic binding protein-like II"/>
    <property type="match status" value="2"/>
</dbReference>
<feature type="chain" id="PRO_5010285650" evidence="3">
    <location>
        <begin position="19"/>
        <end position="279"/>
    </location>
</feature>
<organism evidence="5 6">
    <name type="scientific">Atopomonas hussainii</name>
    <dbReference type="NCBI Taxonomy" id="1429083"/>
    <lineage>
        <taxon>Bacteria</taxon>
        <taxon>Pseudomonadati</taxon>
        <taxon>Pseudomonadota</taxon>
        <taxon>Gammaproteobacteria</taxon>
        <taxon>Pseudomonadales</taxon>
        <taxon>Pseudomonadaceae</taxon>
        <taxon>Atopomonas</taxon>
    </lineage>
</organism>
<protein>
    <submittedName>
        <fullName evidence="5">Polar amino acid transport system substrate-binding protein</fullName>
    </submittedName>
</protein>
<evidence type="ECO:0000256" key="3">
    <source>
        <dbReference type="SAM" id="SignalP"/>
    </source>
</evidence>
<evidence type="ECO:0000313" key="5">
    <source>
        <dbReference type="EMBL" id="SEK29320.1"/>
    </source>
</evidence>
<name>A0A1H7FYM8_9GAMM</name>
<evidence type="ECO:0000313" key="6">
    <source>
        <dbReference type="Proteomes" id="UP000185766"/>
    </source>
</evidence>
<dbReference type="RefSeq" id="WP_074864387.1">
    <property type="nucleotide sequence ID" value="NZ_FOAS01000001.1"/>
</dbReference>
<feature type="signal peptide" evidence="3">
    <location>
        <begin position="1"/>
        <end position="18"/>
    </location>
</feature>
<accession>A0A1H7FYM8</accession>
<comment type="similarity">
    <text evidence="1">Belongs to the bacterial solute-binding protein 3 family.</text>
</comment>
<dbReference type="STRING" id="1429083.GCA_001885685_02241"/>
<dbReference type="AlphaFoldDB" id="A0A1H7FYM8"/>
<gene>
    <name evidence="5" type="ORF">SAMN05216214_101324</name>
</gene>
<dbReference type="Proteomes" id="UP000185766">
    <property type="component" value="Unassembled WGS sequence"/>
</dbReference>
<dbReference type="SUPFAM" id="SSF53850">
    <property type="entry name" value="Periplasmic binding protein-like II"/>
    <property type="match status" value="1"/>
</dbReference>
<dbReference type="PANTHER" id="PTHR35936">
    <property type="entry name" value="MEMBRANE-BOUND LYTIC MUREIN TRANSGLYCOSYLASE F"/>
    <property type="match status" value="1"/>
</dbReference>